<evidence type="ECO:0000313" key="2">
    <source>
        <dbReference type="Proteomes" id="UP001458880"/>
    </source>
</evidence>
<evidence type="ECO:0000313" key="1">
    <source>
        <dbReference type="EMBL" id="KAK9688485.1"/>
    </source>
</evidence>
<dbReference type="AlphaFoldDB" id="A0AAW1IFR6"/>
<proteinExistence type="predicted"/>
<sequence length="108" mass="12120">MESLLTKLGNTMSTYKNWFTENNLSLNIKKTKLLKFGNIEDILVTVEGEDLTENNLSLNIKKTKLLKFGNIEDILVTVEGEDLDCSDQATFLGITIDSDLNCRSLGLF</sequence>
<dbReference type="EMBL" id="JASPKY010000589">
    <property type="protein sequence ID" value="KAK9688485.1"/>
    <property type="molecule type" value="Genomic_DNA"/>
</dbReference>
<comment type="caution">
    <text evidence="1">The sequence shown here is derived from an EMBL/GenBank/DDBJ whole genome shotgun (WGS) entry which is preliminary data.</text>
</comment>
<organism evidence="1 2">
    <name type="scientific">Popillia japonica</name>
    <name type="common">Japanese beetle</name>
    <dbReference type="NCBI Taxonomy" id="7064"/>
    <lineage>
        <taxon>Eukaryota</taxon>
        <taxon>Metazoa</taxon>
        <taxon>Ecdysozoa</taxon>
        <taxon>Arthropoda</taxon>
        <taxon>Hexapoda</taxon>
        <taxon>Insecta</taxon>
        <taxon>Pterygota</taxon>
        <taxon>Neoptera</taxon>
        <taxon>Endopterygota</taxon>
        <taxon>Coleoptera</taxon>
        <taxon>Polyphaga</taxon>
        <taxon>Scarabaeiformia</taxon>
        <taxon>Scarabaeidae</taxon>
        <taxon>Rutelinae</taxon>
        <taxon>Popillia</taxon>
    </lineage>
</organism>
<dbReference type="Proteomes" id="UP001458880">
    <property type="component" value="Unassembled WGS sequence"/>
</dbReference>
<protein>
    <submittedName>
        <fullName evidence="1">Uncharacterized protein</fullName>
    </submittedName>
</protein>
<keyword evidence="2" id="KW-1185">Reference proteome</keyword>
<accession>A0AAW1IFR6</accession>
<gene>
    <name evidence="1" type="ORF">QE152_g35284</name>
</gene>
<reference evidence="1 2" key="1">
    <citation type="journal article" date="2024" name="BMC Genomics">
        <title>De novo assembly and annotation of Popillia japonica's genome with initial clues to its potential as an invasive pest.</title>
        <authorList>
            <person name="Cucini C."/>
            <person name="Boschi S."/>
            <person name="Funari R."/>
            <person name="Cardaioli E."/>
            <person name="Iannotti N."/>
            <person name="Marturano G."/>
            <person name="Paoli F."/>
            <person name="Bruttini M."/>
            <person name="Carapelli A."/>
            <person name="Frati F."/>
            <person name="Nardi F."/>
        </authorList>
    </citation>
    <scope>NUCLEOTIDE SEQUENCE [LARGE SCALE GENOMIC DNA]</scope>
    <source>
        <strain evidence="1">DMR45628</strain>
    </source>
</reference>
<name>A0AAW1IFR6_POPJA</name>